<evidence type="ECO:0000256" key="1">
    <source>
        <dbReference type="SAM" id="MobiDB-lite"/>
    </source>
</evidence>
<sequence length="328" mass="36858">MSSKPQKRASSSGRTSSIFGKSKKKDTTSAAPIISTPSQSQRLEESVLASQLRSPAYEPDLDRPLSPVQVPASATLPPPLGPEIPLGVYREDEDEDYEMDDKSRPTVVFVKPPALNQIASDAANVRDVQLAINTIKLYMDALQTGIGPASIALKEHFTLRTEQVTKLAYKDIMFSIINNNTVNRRNFYAISNLFYHYFVKLFDNTASVAHVIVNVNYTRHRTNISDQLTAFFNLCAHYVVSNIKQLINADKSMTVSMPDEYMKVIRANQITLTNLFNFRLSDLRGIVFYKHTPDNDANTFVGEPASNREERILNVPLHVVLNVPQLYF</sequence>
<feature type="compositionally biased region" description="Polar residues" evidence="1">
    <location>
        <begin position="1"/>
        <end position="19"/>
    </location>
</feature>
<evidence type="ECO:0000313" key="2">
    <source>
        <dbReference type="EMBL" id="AIE47775.1"/>
    </source>
</evidence>
<proteinExistence type="predicted"/>
<dbReference type="GeneID" id="20004048"/>
<accession>A0A068LRF6</accession>
<keyword evidence="3" id="KW-1185">Reference proteome</keyword>
<dbReference type="OrthoDB" id="8698at10239"/>
<reference evidence="2 3" key="1">
    <citation type="journal article" date="2015" name="Genome Announc.">
        <title>A Distinct Group II Alphabaculovirus Isolated from a Peridroma Species.</title>
        <authorList>
            <person name="Rohrmann G.F."/>
            <person name="Erlandson M.A."/>
            <person name="Theilmann D.A."/>
        </authorList>
    </citation>
    <scope>NUCLEOTIDE SEQUENCE [LARGE SCALE GENOMIC DNA]</scope>
    <source>
        <strain evidence="2">GR_167</strain>
    </source>
</reference>
<dbReference type="Proteomes" id="UP000203240">
    <property type="component" value="Segment"/>
</dbReference>
<gene>
    <name evidence="2" type="ORF">pesp045</name>
</gene>
<dbReference type="EMBL" id="KM009991">
    <property type="protein sequence ID" value="AIE47775.1"/>
    <property type="molecule type" value="Genomic_DNA"/>
</dbReference>
<dbReference type="RefSeq" id="YP_009049871.1">
    <property type="nucleotide sequence ID" value="NC_024625.1"/>
</dbReference>
<organism evidence="2 3">
    <name type="scientific">Peridroma alphabaculovirus</name>
    <dbReference type="NCBI Taxonomy" id="1346829"/>
    <lineage>
        <taxon>Viruses</taxon>
        <taxon>Viruses incertae sedis</taxon>
        <taxon>Naldaviricetes</taxon>
        <taxon>Lefavirales</taxon>
        <taxon>Baculoviridae</taxon>
        <taxon>Alphabaculovirus</taxon>
    </lineage>
</organism>
<protein>
    <submittedName>
        <fullName evidence="2">Uncharacterized protein</fullName>
    </submittedName>
</protein>
<name>A0A068LRF6_9ABAC</name>
<evidence type="ECO:0000313" key="3">
    <source>
        <dbReference type="Proteomes" id="UP000203240"/>
    </source>
</evidence>
<feature type="region of interest" description="Disordered" evidence="1">
    <location>
        <begin position="1"/>
        <end position="85"/>
    </location>
</feature>